<evidence type="ECO:0000256" key="1">
    <source>
        <dbReference type="ARBA" id="ARBA00001947"/>
    </source>
</evidence>
<dbReference type="InterPro" id="IPR011032">
    <property type="entry name" value="GroES-like_sf"/>
</dbReference>
<reference evidence="7 8" key="1">
    <citation type="submission" date="2024-04" db="EMBL/GenBank/DDBJ databases">
        <title>Phyllosticta paracitricarpa is synonymous to the EU quarantine fungus P. citricarpa based on phylogenomic analyses.</title>
        <authorList>
            <consortium name="Lawrence Berkeley National Laboratory"/>
            <person name="Van Ingen-Buijs V.A."/>
            <person name="Van Westerhoven A.C."/>
            <person name="Haridas S."/>
            <person name="Skiadas P."/>
            <person name="Martin F."/>
            <person name="Groenewald J.Z."/>
            <person name="Crous P.W."/>
            <person name="Seidl M.F."/>
        </authorList>
    </citation>
    <scope>NUCLEOTIDE SEQUENCE [LARGE SCALE GENOMIC DNA]</scope>
    <source>
        <strain evidence="7 8">CBS 123371</strain>
    </source>
</reference>
<organism evidence="7 8">
    <name type="scientific">Phyllosticta citriasiana</name>
    <dbReference type="NCBI Taxonomy" id="595635"/>
    <lineage>
        <taxon>Eukaryota</taxon>
        <taxon>Fungi</taxon>
        <taxon>Dikarya</taxon>
        <taxon>Ascomycota</taxon>
        <taxon>Pezizomycotina</taxon>
        <taxon>Dothideomycetes</taxon>
        <taxon>Dothideomycetes incertae sedis</taxon>
        <taxon>Botryosphaeriales</taxon>
        <taxon>Phyllostictaceae</taxon>
        <taxon>Phyllosticta</taxon>
    </lineage>
</organism>
<feature type="domain" description="Alcohol dehydrogenase-like N-terminal" evidence="6">
    <location>
        <begin position="65"/>
        <end position="123"/>
    </location>
</feature>
<comment type="cofactor">
    <cofactor evidence="1">
        <name>Zn(2+)</name>
        <dbReference type="ChEBI" id="CHEBI:29105"/>
    </cofactor>
</comment>
<evidence type="ECO:0000256" key="4">
    <source>
        <dbReference type="ARBA" id="ARBA00022833"/>
    </source>
</evidence>
<gene>
    <name evidence="7" type="ORF">IWZ03DRAFT_402008</name>
</gene>
<dbReference type="PANTHER" id="PTHR43161:SF7">
    <property type="entry name" value="SORBITOL DEHYDROGENASE"/>
    <property type="match status" value="1"/>
</dbReference>
<evidence type="ECO:0000313" key="8">
    <source>
        <dbReference type="Proteomes" id="UP001363622"/>
    </source>
</evidence>
<dbReference type="Proteomes" id="UP001363622">
    <property type="component" value="Unassembled WGS sequence"/>
</dbReference>
<keyword evidence="5" id="KW-0560">Oxidoreductase</keyword>
<evidence type="ECO:0000256" key="2">
    <source>
        <dbReference type="ARBA" id="ARBA00008072"/>
    </source>
</evidence>
<dbReference type="SUPFAM" id="SSF50129">
    <property type="entry name" value="GroES-like"/>
    <property type="match status" value="1"/>
</dbReference>
<comment type="caution">
    <text evidence="7">The sequence shown here is derived from an EMBL/GenBank/DDBJ whole genome shotgun (WGS) entry which is preliminary data.</text>
</comment>
<protein>
    <submittedName>
        <fullName evidence="7">Chaperonin 10-like protein</fullName>
    </submittedName>
</protein>
<proteinExistence type="inferred from homology"/>
<evidence type="ECO:0000313" key="7">
    <source>
        <dbReference type="EMBL" id="KAK7510992.1"/>
    </source>
</evidence>
<keyword evidence="8" id="KW-1185">Reference proteome</keyword>
<sequence>MAPSAFADQPADHATSASYVFELLQCSETRTIAPPLTGELQIAIKATGLCGSDLSYSTKFRNGDGEGFRLGDRVAIGVGVPCDYCRSCQRGRYNLCPKMRFRRSAKTVPYFQGTLQDRINHPARVPDHVSIESVALLEPLAVAIHGTRIIADINVGRVKFALDHGFATSGYIVTDSSSTAKEDRIHAAARQLANDVVAIACADELNAEGGEVTFECTGKEVYMQAGLCWKKVDILGVFRCANTCTVGLKINSSGLLPNLDAMITHRVQGLQAARDAFELAARAADDDINLVLKIRETWEKTSKVL</sequence>
<evidence type="ECO:0000259" key="6">
    <source>
        <dbReference type="Pfam" id="PF08240"/>
    </source>
</evidence>
<evidence type="ECO:0000256" key="3">
    <source>
        <dbReference type="ARBA" id="ARBA00022723"/>
    </source>
</evidence>
<dbReference type="InterPro" id="IPR013154">
    <property type="entry name" value="ADH-like_N"/>
</dbReference>
<keyword evidence="4" id="KW-0862">Zinc</keyword>
<keyword evidence="3" id="KW-0479">Metal-binding</keyword>
<dbReference type="PANTHER" id="PTHR43161">
    <property type="entry name" value="SORBITOL DEHYDROGENASE"/>
    <property type="match status" value="1"/>
</dbReference>
<comment type="similarity">
    <text evidence="2">Belongs to the zinc-containing alcohol dehydrogenase family.</text>
</comment>
<name>A0ABR1KCT4_9PEZI</name>
<evidence type="ECO:0000256" key="5">
    <source>
        <dbReference type="ARBA" id="ARBA00023002"/>
    </source>
</evidence>
<dbReference type="EMBL" id="JBBPHU010000013">
    <property type="protein sequence ID" value="KAK7510992.1"/>
    <property type="molecule type" value="Genomic_DNA"/>
</dbReference>
<dbReference type="Pfam" id="PF08240">
    <property type="entry name" value="ADH_N"/>
    <property type="match status" value="1"/>
</dbReference>
<dbReference type="Gene3D" id="3.90.180.10">
    <property type="entry name" value="Medium-chain alcohol dehydrogenases, catalytic domain"/>
    <property type="match status" value="1"/>
</dbReference>
<accession>A0ABR1KCT4</accession>